<reference evidence="1 2" key="1">
    <citation type="journal article" date="2018" name="Nat. Ecol. Evol.">
        <title>Pezizomycetes genomes reveal the molecular basis of ectomycorrhizal truffle lifestyle.</title>
        <authorList>
            <person name="Murat C."/>
            <person name="Payen T."/>
            <person name="Noel B."/>
            <person name="Kuo A."/>
            <person name="Morin E."/>
            <person name="Chen J."/>
            <person name="Kohler A."/>
            <person name="Krizsan K."/>
            <person name="Balestrini R."/>
            <person name="Da Silva C."/>
            <person name="Montanini B."/>
            <person name="Hainaut M."/>
            <person name="Levati E."/>
            <person name="Barry K.W."/>
            <person name="Belfiori B."/>
            <person name="Cichocki N."/>
            <person name="Clum A."/>
            <person name="Dockter R.B."/>
            <person name="Fauchery L."/>
            <person name="Guy J."/>
            <person name="Iotti M."/>
            <person name="Le Tacon F."/>
            <person name="Lindquist E.A."/>
            <person name="Lipzen A."/>
            <person name="Malagnac F."/>
            <person name="Mello A."/>
            <person name="Molinier V."/>
            <person name="Miyauchi S."/>
            <person name="Poulain J."/>
            <person name="Riccioni C."/>
            <person name="Rubini A."/>
            <person name="Sitrit Y."/>
            <person name="Splivallo R."/>
            <person name="Traeger S."/>
            <person name="Wang M."/>
            <person name="Zifcakova L."/>
            <person name="Wipf D."/>
            <person name="Zambonelli A."/>
            <person name="Paolocci F."/>
            <person name="Nowrousian M."/>
            <person name="Ottonello S."/>
            <person name="Baldrian P."/>
            <person name="Spatafora J.W."/>
            <person name="Henrissat B."/>
            <person name="Nagy L.G."/>
            <person name="Aury J.M."/>
            <person name="Wincker P."/>
            <person name="Grigoriev I.V."/>
            <person name="Bonfante P."/>
            <person name="Martin F.M."/>
        </authorList>
    </citation>
    <scope>NUCLEOTIDE SEQUENCE [LARGE SCALE GENOMIC DNA]</scope>
    <source>
        <strain evidence="1 2">ATCC MYA-4762</strain>
    </source>
</reference>
<protein>
    <submittedName>
        <fullName evidence="1">Uncharacterized protein</fullName>
    </submittedName>
</protein>
<organism evidence="1 2">
    <name type="scientific">Terfezia boudieri ATCC MYA-4762</name>
    <dbReference type="NCBI Taxonomy" id="1051890"/>
    <lineage>
        <taxon>Eukaryota</taxon>
        <taxon>Fungi</taxon>
        <taxon>Dikarya</taxon>
        <taxon>Ascomycota</taxon>
        <taxon>Pezizomycotina</taxon>
        <taxon>Pezizomycetes</taxon>
        <taxon>Pezizales</taxon>
        <taxon>Pezizaceae</taxon>
        <taxon>Terfezia</taxon>
    </lineage>
</organism>
<evidence type="ECO:0000313" key="2">
    <source>
        <dbReference type="Proteomes" id="UP000267821"/>
    </source>
</evidence>
<evidence type="ECO:0000313" key="1">
    <source>
        <dbReference type="EMBL" id="RPB26541.1"/>
    </source>
</evidence>
<proteinExistence type="predicted"/>
<sequence length="115" mass="13139">AKYLSPTTRLQSRSQLKPQVQPVRQRLLKLKDTLITQSHNTSTNSIEKTLSHLYEVRSTIDRLIEDLEQTRKSFPNLCADVHQYLDGIANDPLLVNDDYLLTEKDDTSDAETALV</sequence>
<dbReference type="Proteomes" id="UP000267821">
    <property type="component" value="Unassembled WGS sequence"/>
</dbReference>
<feature type="non-terminal residue" evidence="1">
    <location>
        <position position="1"/>
    </location>
</feature>
<dbReference type="AlphaFoldDB" id="A0A3N4M0S9"/>
<dbReference type="InParanoid" id="A0A3N4M0S9"/>
<gene>
    <name evidence="1" type="ORF">L211DRAFT_835360</name>
</gene>
<name>A0A3N4M0S9_9PEZI</name>
<keyword evidence="2" id="KW-1185">Reference proteome</keyword>
<dbReference type="EMBL" id="ML121534">
    <property type="protein sequence ID" value="RPB26541.1"/>
    <property type="molecule type" value="Genomic_DNA"/>
</dbReference>
<accession>A0A3N4M0S9</accession>
<dbReference type="OrthoDB" id="10365198at2759"/>